<dbReference type="EMBL" id="VMNH01000030">
    <property type="protein sequence ID" value="TVO69712.1"/>
    <property type="molecule type" value="Genomic_DNA"/>
</dbReference>
<evidence type="ECO:0000313" key="1">
    <source>
        <dbReference type="EMBL" id="TVO69712.1"/>
    </source>
</evidence>
<name>A0A557RX48_9GAMM</name>
<dbReference type="RefSeq" id="WP_144360449.1">
    <property type="nucleotide sequence ID" value="NZ_VMNH01000030.1"/>
</dbReference>
<reference evidence="1 2" key="1">
    <citation type="submission" date="2019-07" db="EMBL/GenBank/DDBJ databases">
        <title>The pathways for chlorine oxyanion respiration interact through the shared metabolite chlorate.</title>
        <authorList>
            <person name="Barnum T.P."/>
            <person name="Cheng Y."/>
            <person name="Hill K.A."/>
            <person name="Lucas L.N."/>
            <person name="Carlson H.K."/>
            <person name="Coates J.D."/>
        </authorList>
    </citation>
    <scope>NUCLEOTIDE SEQUENCE [LARGE SCALE GENOMIC DNA]</scope>
    <source>
        <strain evidence="1 2">BK-1</strain>
    </source>
</reference>
<dbReference type="Proteomes" id="UP000316649">
    <property type="component" value="Unassembled WGS sequence"/>
</dbReference>
<keyword evidence="2" id="KW-1185">Reference proteome</keyword>
<organism evidence="1 2">
    <name type="scientific">Sedimenticola selenatireducens</name>
    <dbReference type="NCBI Taxonomy" id="191960"/>
    <lineage>
        <taxon>Bacteria</taxon>
        <taxon>Pseudomonadati</taxon>
        <taxon>Pseudomonadota</taxon>
        <taxon>Gammaproteobacteria</taxon>
        <taxon>Chromatiales</taxon>
        <taxon>Sedimenticolaceae</taxon>
        <taxon>Sedimenticola</taxon>
    </lineage>
</organism>
<comment type="caution">
    <text evidence="1">The sequence shown here is derived from an EMBL/GenBank/DDBJ whole genome shotgun (WGS) entry which is preliminary data.</text>
</comment>
<sequence>MKVYPPLYLMGRKINCWRCDAKTSVVGILAPAVDYPEEFKDPEYPDDEEEPLIFVSIDHIPATILSFIQALVPGYKLQDSRTAGHEYYGNSCRACGALIGDHYIHSEPGGAFFPTNAEEAQRIYLTEIPLLEADEISAELSIGRGGLILDNAQRVVRKLE</sequence>
<evidence type="ECO:0000313" key="2">
    <source>
        <dbReference type="Proteomes" id="UP000316649"/>
    </source>
</evidence>
<dbReference type="AlphaFoldDB" id="A0A557RX48"/>
<accession>A0A557RX48</accession>
<protein>
    <submittedName>
        <fullName evidence="1">Uncharacterized protein</fullName>
    </submittedName>
</protein>
<gene>
    <name evidence="1" type="ORF">FHP88_17800</name>
</gene>
<proteinExistence type="predicted"/>
<dbReference type="OrthoDB" id="9792687at2"/>